<protein>
    <recommendedName>
        <fullName evidence="3">Protein kinase domain-containing protein</fullName>
    </recommendedName>
</protein>
<sequence length="489" mass="57292">MDRDEESIVWADLFFSGDPPESIKATETNSDKDFPRFHSEGEDLILRGRIDQAKDTSDRAIQVFWLWSNGHRKYVGKVFPEYTRTHAVEQICRLSTALAGLRIRDIIDDAVHEFDRFCREARAYTHIDRFCSSHERIYFPKFYGVVTDMQRYSSRHVKQRAIVLEALKPSLRSRRVLGENTSQLPETFSDIFTNLPLSPLENEWYCSLLKDRLRRLDVLHRIGVTHGDIEDRHFRLPDEFYDTVLYDFSESYTFSEKPPLRVNAGKPRPLKRISKGEQERVKYQVEQRAINRDLRSHLIQSSSQDTVDDALCQSLDEEEELLELIILKVYHRPDYFTMPTLSSIFPFLEAVCPRCDPCWHIRRGRLLHHYESVWAVCKGKKHPNPITFDNEAQFETMEICDRSRLMLCLVPKWWNISLRASDGLSSKDTTGLVYKLREACLLLFHHRSPGAVINHVEFLETGKEDREIRHNQNSVKEFLEPSGRNVESI</sequence>
<proteinExistence type="predicted"/>
<gene>
    <name evidence="1" type="ORF">BDW42DRAFT_185836</name>
</gene>
<evidence type="ECO:0000313" key="2">
    <source>
        <dbReference type="Proteomes" id="UP000235023"/>
    </source>
</evidence>
<dbReference type="InterPro" id="IPR011009">
    <property type="entry name" value="Kinase-like_dom_sf"/>
</dbReference>
<dbReference type="SUPFAM" id="SSF56112">
    <property type="entry name" value="Protein kinase-like (PK-like)"/>
    <property type="match status" value="1"/>
</dbReference>
<accession>A0A2J5HU75</accession>
<dbReference type="Proteomes" id="UP000235023">
    <property type="component" value="Unassembled WGS sequence"/>
</dbReference>
<reference evidence="2" key="1">
    <citation type="submission" date="2017-12" db="EMBL/GenBank/DDBJ databases">
        <authorList>
            <consortium name="DOE Joint Genome Institute"/>
            <person name="Mondo S.J."/>
            <person name="Kjaerbolling I."/>
            <person name="Vesth T.C."/>
            <person name="Frisvad J.C."/>
            <person name="Nybo J.L."/>
            <person name="Theobald S."/>
            <person name="Kuo A."/>
            <person name="Bowyer P."/>
            <person name="Matsuda Y."/>
            <person name="Lyhne E.K."/>
            <person name="Kogle M.E."/>
            <person name="Clum A."/>
            <person name="Lipzen A."/>
            <person name="Salamov A."/>
            <person name="Ngan C.Y."/>
            <person name="Daum C."/>
            <person name="Chiniquy J."/>
            <person name="Barry K."/>
            <person name="LaButti K."/>
            <person name="Haridas S."/>
            <person name="Simmons B.A."/>
            <person name="Magnuson J.K."/>
            <person name="Mortensen U.H."/>
            <person name="Larsen T.O."/>
            <person name="Grigoriev I.V."/>
            <person name="Baker S.E."/>
            <person name="Andersen M.R."/>
            <person name="Nordberg H.P."/>
            <person name="Cantor M.N."/>
            <person name="Hua S.X."/>
        </authorList>
    </citation>
    <scope>NUCLEOTIDE SEQUENCE [LARGE SCALE GENOMIC DNA]</scope>
    <source>
        <strain evidence="2">IBT 19404</strain>
    </source>
</reference>
<keyword evidence="2" id="KW-1185">Reference proteome</keyword>
<name>A0A2J5HU75_9EURO</name>
<evidence type="ECO:0008006" key="3">
    <source>
        <dbReference type="Google" id="ProtNLM"/>
    </source>
</evidence>
<dbReference type="OrthoDB" id="4138941at2759"/>
<organism evidence="1 2">
    <name type="scientific">Aspergillus taichungensis</name>
    <dbReference type="NCBI Taxonomy" id="482145"/>
    <lineage>
        <taxon>Eukaryota</taxon>
        <taxon>Fungi</taxon>
        <taxon>Dikarya</taxon>
        <taxon>Ascomycota</taxon>
        <taxon>Pezizomycotina</taxon>
        <taxon>Eurotiomycetes</taxon>
        <taxon>Eurotiomycetidae</taxon>
        <taxon>Eurotiales</taxon>
        <taxon>Aspergillaceae</taxon>
        <taxon>Aspergillus</taxon>
        <taxon>Aspergillus subgen. Circumdati</taxon>
    </lineage>
</organism>
<evidence type="ECO:0000313" key="1">
    <source>
        <dbReference type="EMBL" id="PLN80830.1"/>
    </source>
</evidence>
<dbReference type="AlphaFoldDB" id="A0A2J5HU75"/>
<dbReference type="EMBL" id="KZ559543">
    <property type="protein sequence ID" value="PLN80830.1"/>
    <property type="molecule type" value="Genomic_DNA"/>
</dbReference>